<dbReference type="PROSITE" id="PS51257">
    <property type="entry name" value="PROKAR_LIPOPROTEIN"/>
    <property type="match status" value="1"/>
</dbReference>
<proteinExistence type="predicted"/>
<feature type="domain" description="DUF4384" evidence="2">
    <location>
        <begin position="109"/>
        <end position="194"/>
    </location>
</feature>
<dbReference type="InterPro" id="IPR025493">
    <property type="entry name" value="DUF4384"/>
</dbReference>
<evidence type="ECO:0000313" key="4">
    <source>
        <dbReference type="EMBL" id="VFJ61305.1"/>
    </source>
</evidence>
<keyword evidence="1" id="KW-0732">Signal</keyword>
<protein>
    <recommendedName>
        <fullName evidence="2">DUF4384 domain-containing protein</fullName>
    </recommendedName>
</protein>
<feature type="signal peptide" evidence="1">
    <location>
        <begin position="1"/>
        <end position="26"/>
    </location>
</feature>
<evidence type="ECO:0000313" key="3">
    <source>
        <dbReference type="EMBL" id="VFJ60192.1"/>
    </source>
</evidence>
<name>A0A450T1Q3_9GAMM</name>
<organism evidence="3">
    <name type="scientific">Candidatus Kentrum sp. DK</name>
    <dbReference type="NCBI Taxonomy" id="2126562"/>
    <lineage>
        <taxon>Bacteria</taxon>
        <taxon>Pseudomonadati</taxon>
        <taxon>Pseudomonadota</taxon>
        <taxon>Gammaproteobacteria</taxon>
        <taxon>Candidatus Kentrum</taxon>
    </lineage>
</organism>
<dbReference type="AlphaFoldDB" id="A0A450T1Q3"/>
<dbReference type="EMBL" id="CAADEX010000100">
    <property type="protein sequence ID" value="VFJ61305.1"/>
    <property type="molecule type" value="Genomic_DNA"/>
</dbReference>
<dbReference type="EMBL" id="CAADEY010000079">
    <property type="protein sequence ID" value="VFJ60192.1"/>
    <property type="molecule type" value="Genomic_DNA"/>
</dbReference>
<gene>
    <name evidence="4" type="ORF">BECKDK2373B_GA0170837_11006</name>
    <name evidence="3" type="ORF">BECKDK2373C_GA0170839_10792</name>
</gene>
<reference evidence="3" key="1">
    <citation type="submission" date="2019-02" db="EMBL/GenBank/DDBJ databases">
        <authorList>
            <person name="Gruber-Vodicka R. H."/>
            <person name="Seah K. B. B."/>
        </authorList>
    </citation>
    <scope>NUCLEOTIDE SEQUENCE</scope>
    <source>
        <strain evidence="3">BECK_DK161</strain>
        <strain evidence="4">BECK_DK47</strain>
    </source>
</reference>
<evidence type="ECO:0000256" key="1">
    <source>
        <dbReference type="SAM" id="SignalP"/>
    </source>
</evidence>
<evidence type="ECO:0000259" key="2">
    <source>
        <dbReference type="Pfam" id="PF14326"/>
    </source>
</evidence>
<sequence>MKNVPHGIRRLMAMILMVIVSCTACSVEDTSSGNGTLSQPPPADHRPLTYGINRGIRDVLVCPESRPCPPGDKGDSVRNPQAPMPDVEIDILHGGKFGVARRLTNGSTLTSGEPFTVFLYARRPAYVYLIHHSSNGAALTELVSASALLGPAPCTTGNLLEPGHLLQLPASGSYYVLDDIPGTEVFYVVISKRPFCKKSDETRIDMFSSLLGFVSGKTQVTCTHPLDVCGQKIVFNHVSKTP</sequence>
<dbReference type="Pfam" id="PF14326">
    <property type="entry name" value="DUF4384"/>
    <property type="match status" value="1"/>
</dbReference>
<feature type="chain" id="PRO_5033825029" description="DUF4384 domain-containing protein" evidence="1">
    <location>
        <begin position="27"/>
        <end position="242"/>
    </location>
</feature>
<accession>A0A450T1Q3</accession>